<dbReference type="InterPro" id="IPR000184">
    <property type="entry name" value="Bac_surfAg_D15"/>
</dbReference>
<dbReference type="InterPro" id="IPR034746">
    <property type="entry name" value="POTRA"/>
</dbReference>
<keyword evidence="5" id="KW-0998">Cell outer membrane</keyword>
<dbReference type="Pfam" id="PF01103">
    <property type="entry name" value="Omp85"/>
    <property type="match status" value="1"/>
</dbReference>
<comment type="subcellular location">
    <subcellularLocation>
        <location evidence="1">Membrane</location>
    </subcellularLocation>
</comment>
<evidence type="ECO:0000256" key="4">
    <source>
        <dbReference type="ARBA" id="ARBA00023136"/>
    </source>
</evidence>
<dbReference type="Gene3D" id="3.10.20.310">
    <property type="entry name" value="membrane protein fhac"/>
    <property type="match status" value="2"/>
</dbReference>
<dbReference type="PANTHER" id="PTHR12815">
    <property type="entry name" value="SORTING AND ASSEMBLY MACHINERY SAMM50 PROTEIN FAMILY MEMBER"/>
    <property type="match status" value="1"/>
</dbReference>
<evidence type="ECO:0000259" key="7">
    <source>
        <dbReference type="PROSITE" id="PS51779"/>
    </source>
</evidence>
<dbReference type="KEGG" id="dmp:FAK_33730"/>
<dbReference type="Proteomes" id="UP001366166">
    <property type="component" value="Chromosome"/>
</dbReference>
<keyword evidence="3 6" id="KW-0732">Signal</keyword>
<feature type="domain" description="POTRA" evidence="7">
    <location>
        <begin position="220"/>
        <end position="294"/>
    </location>
</feature>
<sequence length="622" mass="70038">MGKFLFITLALLLVLCLTPAYGADDEFYSMDGFDQPAAAPKGPVPWYISGVSYQGFKVVTVAEAEEVVESKPAPALALRQGEPYSSFKVEGDLRRLRVLFQEKGYFNAEVSASEQRDQANHTLKLVFTAKQGPPTLVEKTTLLWSDEQDRRLWEDDVNTLLILQPGQRFSLRDYEQTKRDIATFFANQARPRNQVLGQVRVYSERQRAEIVFKVKPGPRYLFGDSQVKGNKSLGRKFILEEATYTRGQPFSPSALEETQRALLNTGFFTSVTLLPQYKEAKDNQVPILVEVRERDPYSIHLGVGWGTEDHFRVRIQEVNRNVLGLDETITIEGKLSSIYTGLVGTLKKPYLFNRLSTLLLRGGIEQPDTEAYINNRLFISPLLEYAVDNQWTWYLGYNCEQDHLRELKTKVPDPGYELQYFFISSIPVGLIYDGRNSILDFTKGTYFSLDVENALQALGSEVSFIRALGDLRHVWPMPWENWYLAARAQVGMAYDLPGSSPVPIIRKFFPGGPNSVRGYPYQLLGPLDSSGKPLGGLSMAVGSLEARFPIYKALGGVVFADAGNAWEDLENTFTSIRYTTGFGLRYNTPVGPIRLDIGYQLNPPSGEPFDRYAIYLSVGQAF</sequence>
<accession>A0AAU9F3B4</accession>
<protein>
    <recommendedName>
        <fullName evidence="7">POTRA domain-containing protein</fullName>
    </recommendedName>
</protein>
<dbReference type="AlphaFoldDB" id="A0AAU9F3B4"/>
<dbReference type="PANTHER" id="PTHR12815:SF47">
    <property type="entry name" value="TRANSLOCATION AND ASSEMBLY MODULE SUBUNIT TAMA"/>
    <property type="match status" value="1"/>
</dbReference>
<dbReference type="PROSITE" id="PS51779">
    <property type="entry name" value="POTRA"/>
    <property type="match status" value="1"/>
</dbReference>
<dbReference type="EMBL" id="AP028679">
    <property type="protein sequence ID" value="BEQ16307.1"/>
    <property type="molecule type" value="Genomic_DNA"/>
</dbReference>
<evidence type="ECO:0000256" key="2">
    <source>
        <dbReference type="ARBA" id="ARBA00022692"/>
    </source>
</evidence>
<keyword evidence="9" id="KW-1185">Reference proteome</keyword>
<evidence type="ECO:0000256" key="6">
    <source>
        <dbReference type="SAM" id="SignalP"/>
    </source>
</evidence>
<evidence type="ECO:0000256" key="3">
    <source>
        <dbReference type="ARBA" id="ARBA00022729"/>
    </source>
</evidence>
<dbReference type="Pfam" id="PF07244">
    <property type="entry name" value="POTRA"/>
    <property type="match status" value="2"/>
</dbReference>
<feature type="signal peptide" evidence="6">
    <location>
        <begin position="1"/>
        <end position="22"/>
    </location>
</feature>
<evidence type="ECO:0000313" key="8">
    <source>
        <dbReference type="EMBL" id="BEQ16307.1"/>
    </source>
</evidence>
<keyword evidence="2" id="KW-0812">Transmembrane</keyword>
<organism evidence="8 9">
    <name type="scientific">Desulfoferula mesophila</name>
    <dbReference type="NCBI Taxonomy" id="3058419"/>
    <lineage>
        <taxon>Bacteria</taxon>
        <taxon>Pseudomonadati</taxon>
        <taxon>Thermodesulfobacteriota</taxon>
        <taxon>Desulfarculia</taxon>
        <taxon>Desulfarculales</taxon>
        <taxon>Desulfarculaceae</taxon>
        <taxon>Desulfoferula</taxon>
    </lineage>
</organism>
<evidence type="ECO:0000256" key="5">
    <source>
        <dbReference type="ARBA" id="ARBA00023237"/>
    </source>
</evidence>
<evidence type="ECO:0000256" key="1">
    <source>
        <dbReference type="ARBA" id="ARBA00004370"/>
    </source>
</evidence>
<gene>
    <name evidence="8" type="ORF">FAK_33730</name>
</gene>
<keyword evidence="4" id="KW-0472">Membrane</keyword>
<dbReference type="Gene3D" id="2.40.160.50">
    <property type="entry name" value="membrane protein fhac: a member of the omp85/tpsb transporter family"/>
    <property type="match status" value="1"/>
</dbReference>
<dbReference type="InterPro" id="IPR010827">
    <property type="entry name" value="BamA/TamA_POTRA"/>
</dbReference>
<dbReference type="InterPro" id="IPR039910">
    <property type="entry name" value="D15-like"/>
</dbReference>
<dbReference type="RefSeq" id="WP_338601949.1">
    <property type="nucleotide sequence ID" value="NZ_AP028679.1"/>
</dbReference>
<dbReference type="GO" id="GO:0019867">
    <property type="term" value="C:outer membrane"/>
    <property type="evidence" value="ECO:0007669"/>
    <property type="project" value="InterPro"/>
</dbReference>
<reference evidence="9" key="1">
    <citation type="journal article" date="2023" name="Arch. Microbiol.">
        <title>Desulfoferula mesophilus gen. nov. sp. nov., a mesophilic sulfate-reducing bacterium isolated from a brackish lake sediment.</title>
        <authorList>
            <person name="Watanabe T."/>
            <person name="Yabe T."/>
            <person name="Tsuji J.M."/>
            <person name="Fukui M."/>
        </authorList>
    </citation>
    <scope>NUCLEOTIDE SEQUENCE [LARGE SCALE GENOMIC DNA]</scope>
    <source>
        <strain evidence="9">12FAK</strain>
    </source>
</reference>
<feature type="chain" id="PRO_5043806979" description="POTRA domain-containing protein" evidence="6">
    <location>
        <begin position="23"/>
        <end position="622"/>
    </location>
</feature>
<proteinExistence type="predicted"/>
<evidence type="ECO:0000313" key="9">
    <source>
        <dbReference type="Proteomes" id="UP001366166"/>
    </source>
</evidence>
<name>A0AAU9F3B4_9BACT</name>